<dbReference type="STRING" id="1219043.SCH01S_28_01310"/>
<dbReference type="SUPFAM" id="SSF54975">
    <property type="entry name" value="Acylphosphatase/BLUF domain-like"/>
    <property type="match status" value="1"/>
</dbReference>
<name>A0A0E9MQ59_9SPHN</name>
<proteinExistence type="predicted"/>
<protein>
    <recommendedName>
        <fullName evidence="1">BLUF domain-containing protein</fullName>
    </recommendedName>
</protein>
<feature type="domain" description="BLUF" evidence="1">
    <location>
        <begin position="1"/>
        <end position="94"/>
    </location>
</feature>
<reference evidence="2 3" key="1">
    <citation type="submission" date="2015-04" db="EMBL/GenBank/DDBJ databases">
        <title>Whole genome shotgun sequence of Sphingomonas changbaiensis NBRC 104936.</title>
        <authorList>
            <person name="Katano-Makiyama Y."/>
            <person name="Hosoyama A."/>
            <person name="Hashimoto M."/>
            <person name="Noguchi M."/>
            <person name="Tsuchikane K."/>
            <person name="Ohji S."/>
            <person name="Yamazoe A."/>
            <person name="Ichikawa N."/>
            <person name="Kimura A."/>
            <person name="Fujita N."/>
        </authorList>
    </citation>
    <scope>NUCLEOTIDE SEQUENCE [LARGE SCALE GENOMIC DNA]</scope>
    <source>
        <strain evidence="2 3">NBRC 104936</strain>
    </source>
</reference>
<dbReference type="OrthoDB" id="196105at2"/>
<organism evidence="2 3">
    <name type="scientific">Sphingomonas changbaiensis NBRC 104936</name>
    <dbReference type="NCBI Taxonomy" id="1219043"/>
    <lineage>
        <taxon>Bacteria</taxon>
        <taxon>Pseudomonadati</taxon>
        <taxon>Pseudomonadota</taxon>
        <taxon>Alphaproteobacteria</taxon>
        <taxon>Sphingomonadales</taxon>
        <taxon>Sphingomonadaceae</taxon>
        <taxon>Sphingomonas</taxon>
    </lineage>
</organism>
<dbReference type="InterPro" id="IPR007024">
    <property type="entry name" value="BLUF_domain"/>
</dbReference>
<dbReference type="Gene3D" id="3.30.70.100">
    <property type="match status" value="1"/>
</dbReference>
<dbReference type="Pfam" id="PF04940">
    <property type="entry name" value="BLUF"/>
    <property type="match status" value="1"/>
</dbReference>
<evidence type="ECO:0000259" key="1">
    <source>
        <dbReference type="PROSITE" id="PS50925"/>
    </source>
</evidence>
<dbReference type="InterPro" id="IPR036046">
    <property type="entry name" value="Acylphosphatase-like_dom_sf"/>
</dbReference>
<dbReference type="RefSeq" id="WP_052733832.1">
    <property type="nucleotide sequence ID" value="NZ_BBWU01000028.1"/>
</dbReference>
<evidence type="ECO:0000313" key="2">
    <source>
        <dbReference type="EMBL" id="GAO39270.1"/>
    </source>
</evidence>
<sequence length="141" mass="15099">MYSLVYVSRSLLPSGQAAAEIDSIVNVSTARNAAAGVTGALLYTGTRFAQLLEGEEAAVLDIMASIARDARHCDVVTIDQGPVAARRFSRWSLVYVGHSTFAAGIVERALAENGEPDGYALRNLMRLLQELARPLAPPPEE</sequence>
<comment type="caution">
    <text evidence="2">The sequence shown here is derived from an EMBL/GenBank/DDBJ whole genome shotgun (WGS) entry which is preliminary data.</text>
</comment>
<dbReference type="PROSITE" id="PS50925">
    <property type="entry name" value="BLUF"/>
    <property type="match status" value="1"/>
</dbReference>
<dbReference type="Proteomes" id="UP000033202">
    <property type="component" value="Unassembled WGS sequence"/>
</dbReference>
<evidence type="ECO:0000313" key="3">
    <source>
        <dbReference type="Proteomes" id="UP000033202"/>
    </source>
</evidence>
<accession>A0A0E9MQ59</accession>
<dbReference type="SMART" id="SM01034">
    <property type="entry name" value="BLUF"/>
    <property type="match status" value="1"/>
</dbReference>
<dbReference type="AlphaFoldDB" id="A0A0E9MQ59"/>
<gene>
    <name evidence="2" type="ORF">SCH01S_28_01310</name>
</gene>
<keyword evidence="3" id="KW-1185">Reference proteome</keyword>
<dbReference type="GO" id="GO:0009882">
    <property type="term" value="F:blue light photoreceptor activity"/>
    <property type="evidence" value="ECO:0007669"/>
    <property type="project" value="InterPro"/>
</dbReference>
<dbReference type="GO" id="GO:0071949">
    <property type="term" value="F:FAD binding"/>
    <property type="evidence" value="ECO:0007669"/>
    <property type="project" value="InterPro"/>
</dbReference>
<dbReference type="EMBL" id="BBWU01000028">
    <property type="protein sequence ID" value="GAO39270.1"/>
    <property type="molecule type" value="Genomic_DNA"/>
</dbReference>